<protein>
    <recommendedName>
        <fullName evidence="2">Molecular chaperone Tir</fullName>
    </recommendedName>
</protein>
<dbReference type="AlphaFoldDB" id="A0A6S6UC70"/>
<dbReference type="Gene3D" id="3.30.1460.10">
    <property type="match status" value="1"/>
</dbReference>
<gene>
    <name evidence="1" type="ORF">HELGO_WM59606</name>
</gene>
<sequence>MLNYFEKVKSYLLDLGHEIVSEDAGEGMLLITDESKGLMNTMLDCEGEILVIEQHIINLDANQTEAYKRLLQINREVVHGAFVLNEDATKLLFRDTLQLSNLDSNELEGSLNALTIALVENTDELLGWAAKEPVA</sequence>
<dbReference type="InterPro" id="IPR054345">
    <property type="entry name" value="Tir-like"/>
</dbReference>
<evidence type="ECO:0000313" key="1">
    <source>
        <dbReference type="EMBL" id="CAA6829388.1"/>
    </source>
</evidence>
<accession>A0A6S6UC70</accession>
<dbReference type="Pfam" id="PF22550">
    <property type="entry name" value="CesT_Tir_1"/>
    <property type="match status" value="1"/>
</dbReference>
<name>A0A6S6UC70_9BACT</name>
<reference evidence="1" key="1">
    <citation type="submission" date="2020-01" db="EMBL/GenBank/DDBJ databases">
        <authorList>
            <person name="Meier V. D."/>
            <person name="Meier V D."/>
        </authorList>
    </citation>
    <scope>NUCLEOTIDE SEQUENCE</scope>
    <source>
        <strain evidence="1">HLG_WM_MAG_10</strain>
    </source>
</reference>
<dbReference type="SUPFAM" id="SSF69635">
    <property type="entry name" value="Type III secretory system chaperone-like"/>
    <property type="match status" value="1"/>
</dbReference>
<evidence type="ECO:0008006" key="2">
    <source>
        <dbReference type="Google" id="ProtNLM"/>
    </source>
</evidence>
<dbReference type="EMBL" id="CACVAQ010000486">
    <property type="protein sequence ID" value="CAA6829388.1"/>
    <property type="molecule type" value="Genomic_DNA"/>
</dbReference>
<organism evidence="1">
    <name type="scientific">uncultured Aureispira sp</name>
    <dbReference type="NCBI Taxonomy" id="1331704"/>
    <lineage>
        <taxon>Bacteria</taxon>
        <taxon>Pseudomonadati</taxon>
        <taxon>Bacteroidota</taxon>
        <taxon>Saprospiria</taxon>
        <taxon>Saprospirales</taxon>
        <taxon>Saprospiraceae</taxon>
        <taxon>Aureispira</taxon>
        <taxon>environmental samples</taxon>
    </lineage>
</organism>
<proteinExistence type="predicted"/>